<dbReference type="GO" id="GO:0005524">
    <property type="term" value="F:ATP binding"/>
    <property type="evidence" value="ECO:0007669"/>
    <property type="project" value="InterPro"/>
</dbReference>
<dbReference type="Proteomes" id="UP000799324">
    <property type="component" value="Unassembled WGS sequence"/>
</dbReference>
<organism evidence="5 6">
    <name type="scientific">Lophiostoma macrostomum CBS 122681</name>
    <dbReference type="NCBI Taxonomy" id="1314788"/>
    <lineage>
        <taxon>Eukaryota</taxon>
        <taxon>Fungi</taxon>
        <taxon>Dikarya</taxon>
        <taxon>Ascomycota</taxon>
        <taxon>Pezizomycotina</taxon>
        <taxon>Dothideomycetes</taxon>
        <taxon>Pleosporomycetidae</taxon>
        <taxon>Pleosporales</taxon>
        <taxon>Lophiostomataceae</taxon>
        <taxon>Lophiostoma</taxon>
    </lineage>
</organism>
<dbReference type="EMBL" id="MU004560">
    <property type="protein sequence ID" value="KAF2648072.1"/>
    <property type="molecule type" value="Genomic_DNA"/>
</dbReference>
<feature type="domain" description="CDR ABC transporter" evidence="4">
    <location>
        <begin position="69"/>
        <end position="140"/>
    </location>
</feature>
<dbReference type="OrthoDB" id="5412775at2759"/>
<feature type="region of interest" description="Disordered" evidence="2">
    <location>
        <begin position="143"/>
        <end position="176"/>
    </location>
</feature>
<evidence type="ECO:0000313" key="6">
    <source>
        <dbReference type="Proteomes" id="UP000799324"/>
    </source>
</evidence>
<feature type="transmembrane region" description="Helical" evidence="3">
    <location>
        <begin position="95"/>
        <end position="116"/>
    </location>
</feature>
<dbReference type="AlphaFoldDB" id="A0A6A6SKY2"/>
<evidence type="ECO:0000256" key="2">
    <source>
        <dbReference type="SAM" id="MobiDB-lite"/>
    </source>
</evidence>
<keyword evidence="1" id="KW-0813">Transport</keyword>
<keyword evidence="6" id="KW-1185">Reference proteome</keyword>
<evidence type="ECO:0000256" key="1">
    <source>
        <dbReference type="ARBA" id="ARBA00022448"/>
    </source>
</evidence>
<keyword evidence="3" id="KW-1133">Transmembrane helix</keyword>
<keyword evidence="3" id="KW-0812">Transmembrane</keyword>
<gene>
    <name evidence="5" type="ORF">K491DRAFT_262032</name>
</gene>
<protein>
    <recommendedName>
        <fullName evidence="4">CDR ABC transporter domain-containing protein</fullName>
    </recommendedName>
</protein>
<dbReference type="GO" id="GO:0016020">
    <property type="term" value="C:membrane"/>
    <property type="evidence" value="ECO:0007669"/>
    <property type="project" value="InterPro"/>
</dbReference>
<evidence type="ECO:0000313" key="5">
    <source>
        <dbReference type="EMBL" id="KAF2648072.1"/>
    </source>
</evidence>
<evidence type="ECO:0000259" key="4">
    <source>
        <dbReference type="Pfam" id="PF06422"/>
    </source>
</evidence>
<reference evidence="5" key="1">
    <citation type="journal article" date="2020" name="Stud. Mycol.">
        <title>101 Dothideomycetes genomes: a test case for predicting lifestyles and emergence of pathogens.</title>
        <authorList>
            <person name="Haridas S."/>
            <person name="Albert R."/>
            <person name="Binder M."/>
            <person name="Bloem J."/>
            <person name="Labutti K."/>
            <person name="Salamov A."/>
            <person name="Andreopoulos B."/>
            <person name="Baker S."/>
            <person name="Barry K."/>
            <person name="Bills G."/>
            <person name="Bluhm B."/>
            <person name="Cannon C."/>
            <person name="Castanera R."/>
            <person name="Culley D."/>
            <person name="Daum C."/>
            <person name="Ezra D."/>
            <person name="Gonzalez J."/>
            <person name="Henrissat B."/>
            <person name="Kuo A."/>
            <person name="Liang C."/>
            <person name="Lipzen A."/>
            <person name="Lutzoni F."/>
            <person name="Magnuson J."/>
            <person name="Mondo S."/>
            <person name="Nolan M."/>
            <person name="Ohm R."/>
            <person name="Pangilinan J."/>
            <person name="Park H.-J."/>
            <person name="Ramirez L."/>
            <person name="Alfaro M."/>
            <person name="Sun H."/>
            <person name="Tritt A."/>
            <person name="Yoshinaga Y."/>
            <person name="Zwiers L.-H."/>
            <person name="Turgeon B."/>
            <person name="Goodwin S."/>
            <person name="Spatafora J."/>
            <person name="Crous P."/>
            <person name="Grigoriev I."/>
        </authorList>
    </citation>
    <scope>NUCLEOTIDE SEQUENCE</scope>
    <source>
        <strain evidence="5">CBS 122681</strain>
    </source>
</reference>
<dbReference type="GO" id="GO:0042626">
    <property type="term" value="F:ATPase-coupled transmembrane transporter activity"/>
    <property type="evidence" value="ECO:0007669"/>
    <property type="project" value="InterPro"/>
</dbReference>
<evidence type="ECO:0000256" key="3">
    <source>
        <dbReference type="SAM" id="Phobius"/>
    </source>
</evidence>
<keyword evidence="3" id="KW-0472">Membrane</keyword>
<accession>A0A6A6SKY2</accession>
<dbReference type="InterPro" id="IPR010929">
    <property type="entry name" value="PDR_CDR_ABC"/>
</dbReference>
<proteinExistence type="predicted"/>
<name>A0A6A6SKY2_9PLEO</name>
<dbReference type="Pfam" id="PF06422">
    <property type="entry name" value="PDR_CDR"/>
    <property type="match status" value="1"/>
</dbReference>
<sequence>MPKTMFLGGGSTLRRKKTNRVAIRTASYTRPCWATSSMARISLALARISYPAVQDMDLARAPRPVLVRVRGARVGATSVAGDDYLASMSFSHGHIWRNFGILCAWWVFYAALTIIFTSRWKQMGEGGRGLLIPREKQKKVQPLLASDEEAPASEKVGIDPRCSTNPQHQHLHLEEPDLHCQNPQWRPYTPR</sequence>